<dbReference type="SUPFAM" id="SSF55961">
    <property type="entry name" value="Bet v1-like"/>
    <property type="match status" value="1"/>
</dbReference>
<sequence>MTRYKELSESIEIAATPEQVWALVSDIPRMAQWSPQVIRSTVKDGVVEQGATFTNLNGQGWLRWPTHGKVVRFEPCRDLAFRINENGTVWSFELTPIEGGTLVTQRRELPHGISTVSIVLTRVALGGVARFTARLESGMRETLSKLKADVEASAAA</sequence>
<dbReference type="Pfam" id="PF10604">
    <property type="entry name" value="Polyketide_cyc2"/>
    <property type="match status" value="1"/>
</dbReference>
<organism evidence="1 2">
    <name type="scientific">Nocardioides acrostichi</name>
    <dbReference type="NCBI Taxonomy" id="2784339"/>
    <lineage>
        <taxon>Bacteria</taxon>
        <taxon>Bacillati</taxon>
        <taxon>Actinomycetota</taxon>
        <taxon>Actinomycetes</taxon>
        <taxon>Propionibacteriales</taxon>
        <taxon>Nocardioidaceae</taxon>
        <taxon>Nocardioides</taxon>
    </lineage>
</organism>
<name>A0A930Y9A9_9ACTN</name>
<dbReference type="EMBL" id="JADIVZ010000017">
    <property type="protein sequence ID" value="MBF4163926.1"/>
    <property type="molecule type" value="Genomic_DNA"/>
</dbReference>
<evidence type="ECO:0000313" key="2">
    <source>
        <dbReference type="Proteomes" id="UP000656804"/>
    </source>
</evidence>
<protein>
    <submittedName>
        <fullName evidence="1">SRPBCC family protein</fullName>
    </submittedName>
</protein>
<dbReference type="Proteomes" id="UP000656804">
    <property type="component" value="Unassembled WGS sequence"/>
</dbReference>
<comment type="caution">
    <text evidence="1">The sequence shown here is derived from an EMBL/GenBank/DDBJ whole genome shotgun (WGS) entry which is preliminary data.</text>
</comment>
<keyword evidence="2" id="KW-1185">Reference proteome</keyword>
<accession>A0A930Y9A9</accession>
<dbReference type="Gene3D" id="3.30.530.20">
    <property type="match status" value="1"/>
</dbReference>
<dbReference type="RefSeq" id="WP_194505189.1">
    <property type="nucleotide sequence ID" value="NZ_JADIVZ010000017.1"/>
</dbReference>
<dbReference type="CDD" id="cd07812">
    <property type="entry name" value="SRPBCC"/>
    <property type="match status" value="1"/>
</dbReference>
<reference evidence="1" key="1">
    <citation type="submission" date="2020-11" db="EMBL/GenBank/DDBJ databases">
        <title>Nocardioides sp. CBS4Y-1, whole genome shotgun sequence.</title>
        <authorList>
            <person name="Tuo L."/>
        </authorList>
    </citation>
    <scope>NUCLEOTIDE SEQUENCE</scope>
    <source>
        <strain evidence="1">CBS4Y-1</strain>
    </source>
</reference>
<proteinExistence type="predicted"/>
<evidence type="ECO:0000313" key="1">
    <source>
        <dbReference type="EMBL" id="MBF4163926.1"/>
    </source>
</evidence>
<gene>
    <name evidence="1" type="ORF">ISG29_19820</name>
</gene>
<dbReference type="AlphaFoldDB" id="A0A930Y9A9"/>
<dbReference type="InterPro" id="IPR019587">
    <property type="entry name" value="Polyketide_cyclase/dehydratase"/>
</dbReference>
<dbReference type="InterPro" id="IPR023393">
    <property type="entry name" value="START-like_dom_sf"/>
</dbReference>